<protein>
    <submittedName>
        <fullName evidence="2">Uncharacterized protein</fullName>
    </submittedName>
</protein>
<dbReference type="Proteomes" id="UP000887580">
    <property type="component" value="Unplaced"/>
</dbReference>
<dbReference type="WBParaSite" id="PS1159_v2.g11365.t1">
    <property type="protein sequence ID" value="PS1159_v2.g11365.t1"/>
    <property type="gene ID" value="PS1159_v2.g11365"/>
</dbReference>
<name>A0AC35EYN6_9BILA</name>
<organism evidence="1 2">
    <name type="scientific">Panagrolaimus sp. PS1159</name>
    <dbReference type="NCBI Taxonomy" id="55785"/>
    <lineage>
        <taxon>Eukaryota</taxon>
        <taxon>Metazoa</taxon>
        <taxon>Ecdysozoa</taxon>
        <taxon>Nematoda</taxon>
        <taxon>Chromadorea</taxon>
        <taxon>Rhabditida</taxon>
        <taxon>Tylenchina</taxon>
        <taxon>Panagrolaimomorpha</taxon>
        <taxon>Panagrolaimoidea</taxon>
        <taxon>Panagrolaimidae</taxon>
        <taxon>Panagrolaimus</taxon>
    </lineage>
</organism>
<reference evidence="2" key="1">
    <citation type="submission" date="2022-11" db="UniProtKB">
        <authorList>
            <consortium name="WormBaseParasite"/>
        </authorList>
    </citation>
    <scope>IDENTIFICATION</scope>
</reference>
<sequence length="109" mass="12951">MKIILFLWQIYCLLLSIPLITCYIHQEEYQRAKEVFNKLSPDSVETQKDALHRTVQKLLDFKQSPSNNFIHRNLNNPATEYMKNLFEEYSNKEFENDENIVRSVTPVIA</sequence>
<accession>A0AC35EYN6</accession>
<evidence type="ECO:0000313" key="2">
    <source>
        <dbReference type="WBParaSite" id="PS1159_v2.g11365.t1"/>
    </source>
</evidence>
<proteinExistence type="predicted"/>
<evidence type="ECO:0000313" key="1">
    <source>
        <dbReference type="Proteomes" id="UP000887580"/>
    </source>
</evidence>